<comment type="subcellular location">
    <subcellularLocation>
        <location evidence="3">Endomembrane system</location>
        <topology evidence="3">Peripheral membrane protein</topology>
        <orientation evidence="3">Cytoplasmic side</orientation>
    </subcellularLocation>
</comment>
<accession>A0A1S3II50</accession>
<evidence type="ECO:0000313" key="5">
    <source>
        <dbReference type="Proteomes" id="UP000085678"/>
    </source>
</evidence>
<dbReference type="GO" id="GO:0010314">
    <property type="term" value="F:phosphatidylinositol-5-phosphate binding"/>
    <property type="evidence" value="ECO:0007669"/>
    <property type="project" value="TreeGrafter"/>
</dbReference>
<organism evidence="5 6">
    <name type="scientific">Lingula anatina</name>
    <name type="common">Brachiopod</name>
    <name type="synonym">Lingula unguis</name>
    <dbReference type="NCBI Taxonomy" id="7574"/>
    <lineage>
        <taxon>Eukaryota</taxon>
        <taxon>Metazoa</taxon>
        <taxon>Spiralia</taxon>
        <taxon>Lophotrochozoa</taxon>
        <taxon>Brachiopoda</taxon>
        <taxon>Linguliformea</taxon>
        <taxon>Lingulata</taxon>
        <taxon>Lingulida</taxon>
        <taxon>Linguloidea</taxon>
        <taxon>Lingulidae</taxon>
        <taxon>Lingula</taxon>
    </lineage>
</organism>
<evidence type="ECO:0000313" key="6">
    <source>
        <dbReference type="RefSeq" id="XP_013397892.1"/>
    </source>
</evidence>
<dbReference type="Proteomes" id="UP000085678">
    <property type="component" value="Unplaced"/>
</dbReference>
<dbReference type="InterPro" id="IPR001849">
    <property type="entry name" value="PH_domain"/>
</dbReference>
<dbReference type="InParanoid" id="A0A1S3II50"/>
<dbReference type="KEGG" id="lak:106164498"/>
<dbReference type="RefSeq" id="XP_013397892.1">
    <property type="nucleotide sequence ID" value="XM_013542438.1"/>
</dbReference>
<feature type="domain" description="PH" evidence="4">
    <location>
        <begin position="156"/>
        <end position="256"/>
    </location>
</feature>
<dbReference type="Pfam" id="PF00169">
    <property type="entry name" value="PH"/>
    <property type="match status" value="1"/>
</dbReference>
<dbReference type="InterPro" id="IPR011993">
    <property type="entry name" value="PH-like_dom_sf"/>
</dbReference>
<dbReference type="GO" id="GO:0005886">
    <property type="term" value="C:plasma membrane"/>
    <property type="evidence" value="ECO:0007669"/>
    <property type="project" value="TreeGrafter"/>
</dbReference>
<evidence type="ECO:0000256" key="1">
    <source>
        <dbReference type="ARBA" id="ARBA00010187"/>
    </source>
</evidence>
<dbReference type="PANTHER" id="PTHR21630:SF10">
    <property type="entry name" value="VENTRICULAR ZONE-EXPRESSED PH DOMAIN-CONTAINING PROTEIN HOMOLOG 1"/>
    <property type="match status" value="1"/>
</dbReference>
<proteinExistence type="inferred from homology"/>
<dbReference type="Gene3D" id="2.30.29.30">
    <property type="entry name" value="Pleckstrin-homology domain (PH domain)/Phosphotyrosine-binding domain (PTB)"/>
    <property type="match status" value="1"/>
</dbReference>
<dbReference type="InterPro" id="IPR039888">
    <property type="entry name" value="Melted-like"/>
</dbReference>
<dbReference type="OrthoDB" id="5869902at2759"/>
<evidence type="ECO:0000256" key="2">
    <source>
        <dbReference type="ARBA" id="ARBA00023136"/>
    </source>
</evidence>
<dbReference type="PANTHER" id="PTHR21630">
    <property type="entry name" value="VEPH-A/MELTED"/>
    <property type="match status" value="1"/>
</dbReference>
<dbReference type="GO" id="GO:0009966">
    <property type="term" value="P:regulation of signal transduction"/>
    <property type="evidence" value="ECO:0007669"/>
    <property type="project" value="TreeGrafter"/>
</dbReference>
<dbReference type="SMART" id="SM00233">
    <property type="entry name" value="PH"/>
    <property type="match status" value="1"/>
</dbReference>
<dbReference type="GeneID" id="106164498"/>
<protein>
    <submittedName>
        <fullName evidence="6">Ventricular zone-expressed PH domain-containing protein homolog 1-like</fullName>
    </submittedName>
</protein>
<comment type="similarity">
    <text evidence="1">Belongs to the MELT/VEPH family.</text>
</comment>
<keyword evidence="5" id="KW-1185">Reference proteome</keyword>
<reference evidence="6" key="1">
    <citation type="submission" date="2025-08" db="UniProtKB">
        <authorList>
            <consortium name="RefSeq"/>
        </authorList>
    </citation>
    <scope>IDENTIFICATION</scope>
    <source>
        <tissue evidence="6">Gonads</tissue>
    </source>
</reference>
<dbReference type="PROSITE" id="PS50003">
    <property type="entry name" value="PH_DOMAIN"/>
    <property type="match status" value="1"/>
</dbReference>
<evidence type="ECO:0000256" key="3">
    <source>
        <dbReference type="ARBA" id="ARBA00029433"/>
    </source>
</evidence>
<keyword evidence="2" id="KW-0472">Membrane</keyword>
<name>A0A1S3II50_LINAN</name>
<evidence type="ECO:0000259" key="4">
    <source>
        <dbReference type="PROSITE" id="PS50003"/>
    </source>
</evidence>
<dbReference type="AlphaFoldDB" id="A0A1S3II50"/>
<dbReference type="SUPFAM" id="SSF50729">
    <property type="entry name" value="PH domain-like"/>
    <property type="match status" value="1"/>
</dbReference>
<gene>
    <name evidence="6" type="primary">LOC106164498</name>
</gene>
<sequence length="283" mass="32647">MERVALRIPLPSKITLEGHRHKKRPKVHFLCEKKGDQCLYCQHSFNIKTKQAKTWIHLMFLDRQAKAPSALSPRDPSVAELREIWETMMHTADSGRSFVTVVTSSFPTTKDQDSLRQELDSVRFFDVFEFNGSQRCWACFLCNHPEKATGLLQDGHPIIAGHLKEKKGRWKFFKRWKTRYFTLSGSTMTYSVSKGGVTQETYLPINKIQSVKAIKKGSRDIPRAFEIFANDQKFILKPKERKCAEQWVQCIHIAVARSHKSPSSGPPIPEQFLLEQETKVSRL</sequence>
<dbReference type="GO" id="GO:0012505">
    <property type="term" value="C:endomembrane system"/>
    <property type="evidence" value="ECO:0007669"/>
    <property type="project" value="UniProtKB-SubCell"/>
</dbReference>